<reference evidence="4" key="1">
    <citation type="journal article" date="2019" name="Int. J. Syst. Evol. Microbiol.">
        <title>The Global Catalogue of Microorganisms (GCM) 10K type strain sequencing project: providing services to taxonomists for standard genome sequencing and annotation.</title>
        <authorList>
            <consortium name="The Broad Institute Genomics Platform"/>
            <consortium name="The Broad Institute Genome Sequencing Center for Infectious Disease"/>
            <person name="Wu L."/>
            <person name="Ma J."/>
        </authorList>
    </citation>
    <scope>NUCLEOTIDE SEQUENCE [LARGE SCALE GENOMIC DNA]</scope>
    <source>
        <strain evidence="4">JCM 30346</strain>
    </source>
</reference>
<keyword evidence="2" id="KW-1133">Transmembrane helix</keyword>
<feature type="region of interest" description="Disordered" evidence="1">
    <location>
        <begin position="136"/>
        <end position="170"/>
    </location>
</feature>
<evidence type="ECO:0000313" key="4">
    <source>
        <dbReference type="Proteomes" id="UP001596137"/>
    </source>
</evidence>
<keyword evidence="2" id="KW-0472">Membrane</keyword>
<dbReference type="InterPro" id="IPR047789">
    <property type="entry name" value="CU044_5270-like"/>
</dbReference>
<dbReference type="RefSeq" id="WP_380746799.1">
    <property type="nucleotide sequence ID" value="NZ_JBHSRF010000003.1"/>
</dbReference>
<sequence length="311" mass="33128">MNDLDLIRDLRAEMPADPAALAGARARVVAATTLTSPRRRPRSVLPRVALAGALGLSVIAGVTVVRALDDDRVPPHAAWTPAAAVETLAAGATRAAAAEGADMYPRADQWLYIKGLTYQPERGPGSVQTYERWRKGDGTQVAHRHTGGDRAGAPRPAGGGEVVTSALDPSFPPPRWDAAYVRSLPLDPAALSDRLRADREPHPHLPDEVTAFGQIQLLLQEGGPPPRLRAALYTVLSMLRGVALEQNVRSLTGREGVGVYLDHPDGQRQEIIVDPDGYAYLGGRRSDAGGQLIAAWAEVTRGIVDRAGDVP</sequence>
<accession>A0ABW1N9N4</accession>
<proteinExistence type="predicted"/>
<organism evidence="3 4">
    <name type="scientific">Sphaerisporangium aureirubrum</name>
    <dbReference type="NCBI Taxonomy" id="1544736"/>
    <lineage>
        <taxon>Bacteria</taxon>
        <taxon>Bacillati</taxon>
        <taxon>Actinomycetota</taxon>
        <taxon>Actinomycetes</taxon>
        <taxon>Streptosporangiales</taxon>
        <taxon>Streptosporangiaceae</taxon>
        <taxon>Sphaerisporangium</taxon>
    </lineage>
</organism>
<dbReference type="Proteomes" id="UP001596137">
    <property type="component" value="Unassembled WGS sequence"/>
</dbReference>
<name>A0ABW1N9N4_9ACTN</name>
<feature type="transmembrane region" description="Helical" evidence="2">
    <location>
        <begin position="48"/>
        <end position="68"/>
    </location>
</feature>
<dbReference type="EMBL" id="JBHSRF010000003">
    <property type="protein sequence ID" value="MFC6080085.1"/>
    <property type="molecule type" value="Genomic_DNA"/>
</dbReference>
<evidence type="ECO:0000256" key="1">
    <source>
        <dbReference type="SAM" id="MobiDB-lite"/>
    </source>
</evidence>
<evidence type="ECO:0000313" key="3">
    <source>
        <dbReference type="EMBL" id="MFC6080085.1"/>
    </source>
</evidence>
<keyword evidence="4" id="KW-1185">Reference proteome</keyword>
<keyword evidence="2" id="KW-0812">Transmembrane</keyword>
<comment type="caution">
    <text evidence="3">The sequence shown here is derived from an EMBL/GenBank/DDBJ whole genome shotgun (WGS) entry which is preliminary data.</text>
</comment>
<protein>
    <submittedName>
        <fullName evidence="3">CU044_5270 family protein</fullName>
    </submittedName>
</protein>
<dbReference type="NCBIfam" id="NF038083">
    <property type="entry name" value="CU044_5270_fam"/>
    <property type="match status" value="1"/>
</dbReference>
<evidence type="ECO:0000256" key="2">
    <source>
        <dbReference type="SAM" id="Phobius"/>
    </source>
</evidence>
<gene>
    <name evidence="3" type="ORF">ACFP1K_02870</name>
</gene>